<dbReference type="AlphaFoldDB" id="A0A9X4ETT2"/>
<evidence type="ECO:0000313" key="2">
    <source>
        <dbReference type="Proteomes" id="UP001149303"/>
    </source>
</evidence>
<proteinExistence type="predicted"/>
<sequence>MKKEFLKTGKALTNKEQKSILGGGGNYECGLVFDETQCEEFWALPPEYQACSDVHADCVS</sequence>
<comment type="caution">
    <text evidence="1">The sequence shown here is derived from an EMBL/GenBank/DDBJ whole genome shotgun (WGS) entry which is preliminary data.</text>
</comment>
<organism evidence="1 2">
    <name type="scientific">Tenacibaculum larymnensis</name>
    <dbReference type="NCBI Taxonomy" id="2878201"/>
    <lineage>
        <taxon>Bacteria</taxon>
        <taxon>Pseudomonadati</taxon>
        <taxon>Bacteroidota</taxon>
        <taxon>Flavobacteriia</taxon>
        <taxon>Flavobacteriales</taxon>
        <taxon>Flavobacteriaceae</taxon>
        <taxon>Tenacibaculum</taxon>
    </lineage>
</organism>
<keyword evidence="2" id="KW-1185">Reference proteome</keyword>
<protein>
    <submittedName>
        <fullName evidence="1">Uncharacterized protein</fullName>
    </submittedName>
</protein>
<evidence type="ECO:0000313" key="1">
    <source>
        <dbReference type="EMBL" id="MDE1208427.1"/>
    </source>
</evidence>
<accession>A0A9X4ETT2</accession>
<dbReference type="RefSeq" id="WP_274641389.1">
    <property type="nucleotide sequence ID" value="NZ_JAIWJY010000017.1"/>
</dbReference>
<dbReference type="Proteomes" id="UP001149303">
    <property type="component" value="Unassembled WGS sequence"/>
</dbReference>
<dbReference type="EMBL" id="JAIWJY010000017">
    <property type="protein sequence ID" value="MDE1208427.1"/>
    <property type="molecule type" value="Genomic_DNA"/>
</dbReference>
<gene>
    <name evidence="1" type="ORF">LCI24_16645</name>
</gene>
<reference evidence="1" key="1">
    <citation type="submission" date="2021-09" db="EMBL/GenBank/DDBJ databases">
        <authorList>
            <person name="Smyrli M."/>
        </authorList>
    </citation>
    <scope>NUCLEOTIDE SEQUENCE</scope>
    <source>
        <strain evidence="1">LAR25</strain>
    </source>
</reference>
<name>A0A9X4ETT2_9FLAO</name>